<gene>
    <name evidence="1" type="ORF">GQ41_1316</name>
</gene>
<dbReference type="EMBL" id="VHIF01000001">
    <property type="protein sequence ID" value="TQO36730.1"/>
    <property type="molecule type" value="Genomic_DNA"/>
</dbReference>
<dbReference type="Proteomes" id="UP000315363">
    <property type="component" value="Unassembled WGS sequence"/>
</dbReference>
<evidence type="ECO:0000313" key="1">
    <source>
        <dbReference type="EMBL" id="TQO36730.1"/>
    </source>
</evidence>
<protein>
    <submittedName>
        <fullName evidence="1">Uncharacterized protein</fullName>
    </submittedName>
</protein>
<name>A0ABY3ACD7_9FLAO</name>
<keyword evidence="2" id="KW-1185">Reference proteome</keyword>
<accession>A0ABY3ACD7</accession>
<sequence>MAGTACPPDLEYPKNEDRIPYTSADVHWPESNPLPNNSVVFRPAHIKNIPNYGFPQLNFKRIVFL</sequence>
<reference evidence="1 2" key="1">
    <citation type="submission" date="2019-06" db="EMBL/GenBank/DDBJ databases">
        <title>A large-scale integrated study on North Sea by COGITO (Coastal Microbe Genomic &amp; Taxonomic Observatory).</title>
        <authorList>
            <person name="Teeling H."/>
        </authorList>
    </citation>
    <scope>NUCLEOTIDE SEQUENCE [LARGE SCALE GENOMIC DNA]</scope>
    <source>
        <strain evidence="1 2">MAR_2009_79</strain>
    </source>
</reference>
<comment type="caution">
    <text evidence="1">The sequence shown here is derived from an EMBL/GenBank/DDBJ whole genome shotgun (WGS) entry which is preliminary data.</text>
</comment>
<proteinExistence type="predicted"/>
<organism evidence="1 2">
    <name type="scientific">Arenibacter algicola</name>
    <dbReference type="NCBI Taxonomy" id="616991"/>
    <lineage>
        <taxon>Bacteria</taxon>
        <taxon>Pseudomonadati</taxon>
        <taxon>Bacteroidota</taxon>
        <taxon>Flavobacteriia</taxon>
        <taxon>Flavobacteriales</taxon>
        <taxon>Flavobacteriaceae</taxon>
        <taxon>Arenibacter</taxon>
    </lineage>
</organism>
<evidence type="ECO:0000313" key="2">
    <source>
        <dbReference type="Proteomes" id="UP000315363"/>
    </source>
</evidence>